<dbReference type="STRING" id="425264.A0A3G2S1M8"/>
<evidence type="ECO:0000256" key="1">
    <source>
        <dbReference type="SAM" id="Coils"/>
    </source>
</evidence>
<feature type="compositionally biased region" description="Low complexity" evidence="2">
    <location>
        <begin position="100"/>
        <end position="119"/>
    </location>
</feature>
<dbReference type="VEuPathDB" id="FungiDB:DNF11_1003"/>
<dbReference type="PROSITE" id="PS51512">
    <property type="entry name" value="DFDF"/>
    <property type="match status" value="1"/>
</dbReference>
<organism evidence="4 5">
    <name type="scientific">Malassezia restricta (strain ATCC 96810 / NBRC 103918 / CBS 7877)</name>
    <name type="common">Seborrheic dermatitis infection agent</name>
    <dbReference type="NCBI Taxonomy" id="425264"/>
    <lineage>
        <taxon>Eukaryota</taxon>
        <taxon>Fungi</taxon>
        <taxon>Dikarya</taxon>
        <taxon>Basidiomycota</taxon>
        <taxon>Ustilaginomycotina</taxon>
        <taxon>Malasseziomycetes</taxon>
        <taxon>Malasseziales</taxon>
        <taxon>Malasseziaceae</taxon>
        <taxon>Malassezia</taxon>
    </lineage>
</organism>
<dbReference type="PANTHER" id="PTHR13612">
    <property type="entry name" value="ENHANCER OF MRNA-DECAPPING PROTEIN 3"/>
    <property type="match status" value="1"/>
</dbReference>
<reference evidence="4 5" key="1">
    <citation type="submission" date="2018-10" db="EMBL/GenBank/DDBJ databases">
        <title>Complete genome sequence of Malassezia restricta CBS 7877.</title>
        <authorList>
            <person name="Morand S.C."/>
            <person name="Bertignac M."/>
            <person name="Iltis A."/>
            <person name="Kolder I."/>
            <person name="Pirovano W."/>
            <person name="Jourdain R."/>
            <person name="Clavaud C."/>
        </authorList>
    </citation>
    <scope>NUCLEOTIDE SEQUENCE [LARGE SCALE GENOMIC DNA]</scope>
    <source>
        <strain evidence="4 5">CBS 7877</strain>
    </source>
</reference>
<dbReference type="OrthoDB" id="10030313at2759"/>
<protein>
    <recommendedName>
        <fullName evidence="3">DFDF domain-containing protein</fullName>
    </recommendedName>
</protein>
<proteinExistence type="predicted"/>
<gene>
    <name evidence="4" type="ORF">DNF11_1003</name>
</gene>
<name>A0A3G2S1M8_MALR7</name>
<dbReference type="GO" id="GO:0031087">
    <property type="term" value="P:deadenylation-independent decapping of nuclear-transcribed mRNA"/>
    <property type="evidence" value="ECO:0007669"/>
    <property type="project" value="TreeGrafter"/>
</dbReference>
<feature type="coiled-coil region" evidence="1">
    <location>
        <begin position="206"/>
        <end position="233"/>
    </location>
</feature>
<dbReference type="InterPro" id="IPR025762">
    <property type="entry name" value="DFDF"/>
</dbReference>
<dbReference type="InterPro" id="IPR019050">
    <property type="entry name" value="FDF_dom"/>
</dbReference>
<dbReference type="AlphaFoldDB" id="A0A3G2S1M8"/>
<dbReference type="Proteomes" id="UP000269793">
    <property type="component" value="Chromosome II"/>
</dbReference>
<evidence type="ECO:0000313" key="5">
    <source>
        <dbReference type="Proteomes" id="UP000269793"/>
    </source>
</evidence>
<evidence type="ECO:0000256" key="2">
    <source>
        <dbReference type="SAM" id="MobiDB-lite"/>
    </source>
</evidence>
<dbReference type="PANTHER" id="PTHR13612:SF0">
    <property type="entry name" value="ENHANCER OF MRNA-DECAPPING PROTEIN 3"/>
    <property type="match status" value="1"/>
</dbReference>
<accession>A0A3G2S1M8</accession>
<feature type="region of interest" description="Disordered" evidence="2">
    <location>
        <begin position="58"/>
        <end position="129"/>
    </location>
</feature>
<dbReference type="GO" id="GO:0033962">
    <property type="term" value="P:P-body assembly"/>
    <property type="evidence" value="ECO:0007669"/>
    <property type="project" value="TreeGrafter"/>
</dbReference>
<keyword evidence="5" id="KW-1185">Reference proteome</keyword>
<dbReference type="GO" id="GO:0003729">
    <property type="term" value="F:mRNA binding"/>
    <property type="evidence" value="ECO:0007669"/>
    <property type="project" value="TreeGrafter"/>
</dbReference>
<dbReference type="SMART" id="SM01199">
    <property type="entry name" value="FDF"/>
    <property type="match status" value="1"/>
</dbReference>
<evidence type="ECO:0000259" key="3">
    <source>
        <dbReference type="PROSITE" id="PS51512"/>
    </source>
</evidence>
<keyword evidence="1" id="KW-0175">Coiled coil</keyword>
<sequence length="342" mass="37334">MSSSFVGTTVRLTPREGAPFFGTILSVDPKTATLSLRRADTSDVVSVRREDLIDVSTVTLQTPSPATRPELSDKKKRNRKKSERTGSPAPGAVSKSAPETVPAPASSASRPSVRSSTPTDAPTSAVDEEFDFVKSAQNFDKKKIWDEIRNQESSSNAQLLVDINRNPALHQTASSTPSQTRQPMLAADESVLDDALNEKEARLAKNDTLRNALDMARDEVERLRTQLALSEALSGVHLEPLDDGAYQVSIFRDGWTSAAHWRRKHTGGDSVGPEGALRYYLNAPGIKDTENVSLGYEGPDRMASDPNVLDALPEHFQAGNIKVKLDNAPMFHQRLYDVLRGA</sequence>
<feature type="domain" description="DFDF" evidence="3">
    <location>
        <begin position="118"/>
        <end position="154"/>
    </location>
</feature>
<dbReference type="GO" id="GO:0000932">
    <property type="term" value="C:P-body"/>
    <property type="evidence" value="ECO:0007669"/>
    <property type="project" value="TreeGrafter"/>
</dbReference>
<evidence type="ECO:0000313" key="4">
    <source>
        <dbReference type="EMBL" id="AYO41953.1"/>
    </source>
</evidence>
<dbReference type="EMBL" id="CP033149">
    <property type="protein sequence ID" value="AYO41953.1"/>
    <property type="molecule type" value="Genomic_DNA"/>
</dbReference>